<keyword evidence="2 6" id="KW-0288">FMN</keyword>
<dbReference type="InterPro" id="IPR011251">
    <property type="entry name" value="Luciferase-like_dom"/>
</dbReference>
<evidence type="ECO:0000256" key="1">
    <source>
        <dbReference type="ARBA" id="ARBA00022630"/>
    </source>
</evidence>
<dbReference type="PIRSF" id="PIRSF000337">
    <property type="entry name" value="NTA_MOA"/>
    <property type="match status" value="1"/>
</dbReference>
<keyword evidence="9" id="KW-1185">Reference proteome</keyword>
<feature type="binding site" evidence="6">
    <location>
        <position position="151"/>
    </location>
    <ligand>
        <name>FMN</name>
        <dbReference type="ChEBI" id="CHEBI:58210"/>
    </ligand>
</feature>
<evidence type="ECO:0000256" key="3">
    <source>
        <dbReference type="ARBA" id="ARBA00023002"/>
    </source>
</evidence>
<feature type="binding site" evidence="6">
    <location>
        <position position="222"/>
    </location>
    <ligand>
        <name>FMN</name>
        <dbReference type="ChEBI" id="CHEBI:58210"/>
    </ligand>
</feature>
<keyword evidence="3" id="KW-0560">Oxidoreductase</keyword>
<dbReference type="NCBIfam" id="TIGR03860">
    <property type="entry name" value="FMN_nitrolo"/>
    <property type="match status" value="1"/>
</dbReference>
<evidence type="ECO:0000256" key="5">
    <source>
        <dbReference type="ARBA" id="ARBA00033748"/>
    </source>
</evidence>
<name>A0A0S4QLC0_9ACTN</name>
<feature type="domain" description="Luciferase-like" evidence="7">
    <location>
        <begin position="27"/>
        <end position="395"/>
    </location>
</feature>
<organism evidence="8 9">
    <name type="scientific">Parafrankia irregularis</name>
    <dbReference type="NCBI Taxonomy" id="795642"/>
    <lineage>
        <taxon>Bacteria</taxon>
        <taxon>Bacillati</taxon>
        <taxon>Actinomycetota</taxon>
        <taxon>Actinomycetes</taxon>
        <taxon>Frankiales</taxon>
        <taxon>Frankiaceae</taxon>
        <taxon>Parafrankia</taxon>
    </lineage>
</organism>
<dbReference type="InterPro" id="IPR016215">
    <property type="entry name" value="NTA_MOA"/>
</dbReference>
<dbReference type="CDD" id="cd01095">
    <property type="entry name" value="Nitrilotriacetate_monoxgenase"/>
    <property type="match status" value="1"/>
</dbReference>
<evidence type="ECO:0000256" key="4">
    <source>
        <dbReference type="ARBA" id="ARBA00023033"/>
    </source>
</evidence>
<evidence type="ECO:0000313" key="8">
    <source>
        <dbReference type="EMBL" id="CUU56343.1"/>
    </source>
</evidence>
<dbReference type="PANTHER" id="PTHR30011:SF16">
    <property type="entry name" value="C2H2 FINGER DOMAIN TRANSCRIPTION FACTOR (EUROFUNG)-RELATED"/>
    <property type="match status" value="1"/>
</dbReference>
<dbReference type="GO" id="GO:0004497">
    <property type="term" value="F:monooxygenase activity"/>
    <property type="evidence" value="ECO:0007669"/>
    <property type="project" value="UniProtKB-KW"/>
</dbReference>
<dbReference type="RefSeq" id="WP_091276411.1">
    <property type="nucleotide sequence ID" value="NZ_FAOZ01000007.1"/>
</dbReference>
<evidence type="ECO:0000313" key="9">
    <source>
        <dbReference type="Proteomes" id="UP000198802"/>
    </source>
</evidence>
<evidence type="ECO:0000256" key="6">
    <source>
        <dbReference type="PIRSR" id="PIRSR000337-1"/>
    </source>
</evidence>
<gene>
    <name evidence="8" type="ORF">Ga0074812_107227</name>
</gene>
<sequence length="455" mass="50043">MSNARKQIILGAYVGGVNHHTVWSDPAAGSQIDFSTFRHVARTAERGKFDFFFLAEGLILRERLGRIFDQDIIGRPDTLPVLAALAAVTEHLGLVGTLNATFNEPYELARQIASLDHLSGGRAGWNVVTSFDAFTGQNFRRGGFLHRDDRYVRAEEFVAVTRRLWDTWAPDAVLADAEHGQFVRTGDVGAFRFQGRQFDLSGRFNVPRSPQGRPVVLQAGVSPQGRDFAASTADAIFSPYHHLAEAQEFYRDIQARVARAGRPEGSVRILPSGSFVLGDTEADAVEKAREIARTQITGRTAQILFEAVWNRDLSGYDPDGPLPDVDPDPDGPLVIQGRARLHQDPFATVREWRELAEAKKLSLRELAIHLFSRVEFVGTPTRVADQLDGFVQNGGSDGFIVGSHLTPTGLDEFVDRVVPLLQERGSLRADYSGTTLRDNLGIPLPEPAKVPVATA</sequence>
<reference evidence="9" key="1">
    <citation type="submission" date="2015-11" db="EMBL/GenBank/DDBJ databases">
        <authorList>
            <person name="Varghese N."/>
        </authorList>
    </citation>
    <scope>NUCLEOTIDE SEQUENCE [LARGE SCALE GENOMIC DNA]</scope>
    <source>
        <strain evidence="9">DSM 45899</strain>
    </source>
</reference>
<proteinExistence type="inferred from homology"/>
<protein>
    <submittedName>
        <fullName evidence="8">FMN-dependent oxidoreductase, nitrilotriacetate monooxygenase family</fullName>
    </submittedName>
</protein>
<keyword evidence="1 6" id="KW-0285">Flavoprotein</keyword>
<keyword evidence="4 8" id="KW-0503">Monooxygenase</keyword>
<dbReference type="Pfam" id="PF00296">
    <property type="entry name" value="Bac_luciferase"/>
    <property type="match status" value="1"/>
</dbReference>
<dbReference type="Gene3D" id="3.20.20.30">
    <property type="entry name" value="Luciferase-like domain"/>
    <property type="match status" value="1"/>
</dbReference>
<dbReference type="InterPro" id="IPR036661">
    <property type="entry name" value="Luciferase-like_sf"/>
</dbReference>
<accession>A0A0S4QLC0</accession>
<dbReference type="InterPro" id="IPR051260">
    <property type="entry name" value="Diverse_substr_monoxygenases"/>
</dbReference>
<dbReference type="EMBL" id="FAOZ01000007">
    <property type="protein sequence ID" value="CUU56343.1"/>
    <property type="molecule type" value="Genomic_DNA"/>
</dbReference>
<comment type="similarity">
    <text evidence="5">Belongs to the NtaA/SnaA/DszA monooxygenase family.</text>
</comment>
<evidence type="ECO:0000256" key="2">
    <source>
        <dbReference type="ARBA" id="ARBA00022643"/>
    </source>
</evidence>
<dbReference type="SUPFAM" id="SSF51679">
    <property type="entry name" value="Bacterial luciferase-like"/>
    <property type="match status" value="1"/>
</dbReference>
<dbReference type="Proteomes" id="UP000198802">
    <property type="component" value="Unassembled WGS sequence"/>
</dbReference>
<evidence type="ECO:0000259" key="7">
    <source>
        <dbReference type="Pfam" id="PF00296"/>
    </source>
</evidence>
<dbReference type="GO" id="GO:0016705">
    <property type="term" value="F:oxidoreductase activity, acting on paired donors, with incorporation or reduction of molecular oxygen"/>
    <property type="evidence" value="ECO:0007669"/>
    <property type="project" value="InterPro"/>
</dbReference>
<dbReference type="PANTHER" id="PTHR30011">
    <property type="entry name" value="ALKANESULFONATE MONOOXYGENASE-RELATED"/>
    <property type="match status" value="1"/>
</dbReference>
<dbReference type="AlphaFoldDB" id="A0A0S4QLC0"/>
<feature type="binding site" evidence="6">
    <location>
        <position position="97"/>
    </location>
    <ligand>
        <name>FMN</name>
        <dbReference type="ChEBI" id="CHEBI:58210"/>
    </ligand>
</feature>